<feature type="transmembrane region" description="Helical" evidence="1">
    <location>
        <begin position="196"/>
        <end position="220"/>
    </location>
</feature>
<keyword evidence="4" id="KW-1185">Reference proteome</keyword>
<feature type="domain" description="DUF7953" evidence="2">
    <location>
        <begin position="56"/>
        <end position="167"/>
    </location>
</feature>
<dbReference type="Pfam" id="PF25829">
    <property type="entry name" value="DUF7953"/>
    <property type="match status" value="1"/>
</dbReference>
<dbReference type="EMBL" id="OZ019899">
    <property type="protein sequence ID" value="CAK9232489.1"/>
    <property type="molecule type" value="Genomic_DNA"/>
</dbReference>
<evidence type="ECO:0000313" key="4">
    <source>
        <dbReference type="Proteomes" id="UP001497512"/>
    </source>
</evidence>
<keyword evidence="1" id="KW-0812">Transmembrane</keyword>
<keyword evidence="1" id="KW-1133">Transmembrane helix</keyword>
<dbReference type="CDD" id="cd12087">
    <property type="entry name" value="TM_EGFR-like"/>
    <property type="match status" value="1"/>
</dbReference>
<dbReference type="InterPro" id="IPR057713">
    <property type="entry name" value="DUF7953"/>
</dbReference>
<sequence>MDRDAVLRFCDWRRFMCYEEKEMRNKNDLLRSLPSLIILGLSALLLSASGATADGNVTLVSLTIFTTHEWYFKPDVYFQCQGEERKDLPDVKDKDRLYKFIGEESWQPLTSLVGVKCKRCGLYEKDKIKSDDIFDEWELCPLDFSRDPDVHYFHSKDKEFNMTLSCPQCNVTKSEDNMSSPESNPPGEKRATKHGIVVAMIVIGVLSLVGLVALVAFSLWRRKQRQEAQARFVQLFEDDDFLDEEADLKDDL</sequence>
<evidence type="ECO:0000256" key="1">
    <source>
        <dbReference type="SAM" id="Phobius"/>
    </source>
</evidence>
<accession>A0ABP0UYJ2</accession>
<organism evidence="3 4">
    <name type="scientific">Sphagnum troendelagicum</name>
    <dbReference type="NCBI Taxonomy" id="128251"/>
    <lineage>
        <taxon>Eukaryota</taxon>
        <taxon>Viridiplantae</taxon>
        <taxon>Streptophyta</taxon>
        <taxon>Embryophyta</taxon>
        <taxon>Bryophyta</taxon>
        <taxon>Sphagnophytina</taxon>
        <taxon>Sphagnopsida</taxon>
        <taxon>Sphagnales</taxon>
        <taxon>Sphagnaceae</taxon>
        <taxon>Sphagnum</taxon>
    </lineage>
</organism>
<proteinExistence type="predicted"/>
<protein>
    <recommendedName>
        <fullName evidence="2">DUF7953 domain-containing protein</fullName>
    </recommendedName>
</protein>
<reference evidence="3" key="1">
    <citation type="submission" date="2024-02" db="EMBL/GenBank/DDBJ databases">
        <authorList>
            <consortium name="ELIXIR-Norway"/>
            <consortium name="Elixir Norway"/>
        </authorList>
    </citation>
    <scope>NUCLEOTIDE SEQUENCE</scope>
</reference>
<dbReference type="Proteomes" id="UP001497512">
    <property type="component" value="Chromosome 7"/>
</dbReference>
<name>A0ABP0UYJ2_9BRYO</name>
<dbReference type="PANTHER" id="PTHR33780">
    <property type="entry name" value="EXPRESSED PROTEIN"/>
    <property type="match status" value="1"/>
</dbReference>
<keyword evidence="1" id="KW-0472">Membrane</keyword>
<dbReference type="PANTHER" id="PTHR33780:SF3">
    <property type="entry name" value="EXPRESSED PROTEIN"/>
    <property type="match status" value="1"/>
</dbReference>
<evidence type="ECO:0000259" key="2">
    <source>
        <dbReference type="Pfam" id="PF25829"/>
    </source>
</evidence>
<gene>
    <name evidence="3" type="ORF">CSSPTR1EN2_LOCUS21283</name>
</gene>
<evidence type="ECO:0000313" key="3">
    <source>
        <dbReference type="EMBL" id="CAK9232489.1"/>
    </source>
</evidence>